<gene>
    <name evidence="2" type="ORF">PYCCODRAFT_1180108</name>
</gene>
<sequence>MPARHPGSPSMFCAEAPWCICLRGPRSWSGASSPRRASRVGLMRSFLGMSRLSLFKSTKSSKSSTSSADSASQRSSMTSDSSQVSYPGFAPTQRQTSYKPSSTQGSISGYAEMLDDDNLAWGKPKQTSRR</sequence>
<organism evidence="2 3">
    <name type="scientific">Trametes coccinea (strain BRFM310)</name>
    <name type="common">Pycnoporus coccineus</name>
    <dbReference type="NCBI Taxonomy" id="1353009"/>
    <lineage>
        <taxon>Eukaryota</taxon>
        <taxon>Fungi</taxon>
        <taxon>Dikarya</taxon>
        <taxon>Basidiomycota</taxon>
        <taxon>Agaricomycotina</taxon>
        <taxon>Agaricomycetes</taxon>
        <taxon>Polyporales</taxon>
        <taxon>Polyporaceae</taxon>
        <taxon>Trametes</taxon>
    </lineage>
</organism>
<name>A0A1Y2IXH6_TRAC3</name>
<evidence type="ECO:0000313" key="2">
    <source>
        <dbReference type="EMBL" id="OSD05818.1"/>
    </source>
</evidence>
<dbReference type="Proteomes" id="UP000193067">
    <property type="component" value="Unassembled WGS sequence"/>
</dbReference>
<dbReference type="AlphaFoldDB" id="A0A1Y2IXH6"/>
<feature type="compositionally biased region" description="Low complexity" evidence="1">
    <location>
        <begin position="56"/>
        <end position="85"/>
    </location>
</feature>
<keyword evidence="3" id="KW-1185">Reference proteome</keyword>
<feature type="region of interest" description="Disordered" evidence="1">
    <location>
        <begin position="56"/>
        <end position="109"/>
    </location>
</feature>
<evidence type="ECO:0000256" key="1">
    <source>
        <dbReference type="SAM" id="MobiDB-lite"/>
    </source>
</evidence>
<evidence type="ECO:0000313" key="3">
    <source>
        <dbReference type="Proteomes" id="UP000193067"/>
    </source>
</evidence>
<protein>
    <submittedName>
        <fullName evidence="2">Uncharacterized protein</fullName>
    </submittedName>
</protein>
<dbReference type="OrthoDB" id="2803610at2759"/>
<reference evidence="2 3" key="1">
    <citation type="journal article" date="2015" name="Biotechnol. Biofuels">
        <title>Enhanced degradation of softwood versus hardwood by the white-rot fungus Pycnoporus coccineus.</title>
        <authorList>
            <person name="Couturier M."/>
            <person name="Navarro D."/>
            <person name="Chevret D."/>
            <person name="Henrissat B."/>
            <person name="Piumi F."/>
            <person name="Ruiz-Duenas F.J."/>
            <person name="Martinez A.T."/>
            <person name="Grigoriev I.V."/>
            <person name="Riley R."/>
            <person name="Lipzen A."/>
            <person name="Berrin J.G."/>
            <person name="Master E.R."/>
            <person name="Rosso M.N."/>
        </authorList>
    </citation>
    <scope>NUCLEOTIDE SEQUENCE [LARGE SCALE GENOMIC DNA]</scope>
    <source>
        <strain evidence="2 3">BRFM310</strain>
    </source>
</reference>
<feature type="compositionally biased region" description="Polar residues" evidence="1">
    <location>
        <begin position="92"/>
        <end position="107"/>
    </location>
</feature>
<proteinExistence type="predicted"/>
<dbReference type="EMBL" id="KZ084092">
    <property type="protein sequence ID" value="OSD05818.1"/>
    <property type="molecule type" value="Genomic_DNA"/>
</dbReference>
<accession>A0A1Y2IXH6</accession>